<reference evidence="2 3" key="1">
    <citation type="journal article" date="2016" name="PLoS ONE">
        <title>Comparative Genomics Analysis of Streptococcus tigurinus Strains Identifies Genetic Elements Specifically and Uniquely Present in Highly Virulent Strains.</title>
        <authorList>
            <person name="Diene S.M."/>
            <person name="Francois P."/>
            <person name="Zbinden A."/>
            <person name="Entenza J.M."/>
            <person name="Resch G."/>
        </authorList>
    </citation>
    <scope>NUCLEOTIDE SEQUENCE [LARGE SCALE GENOMIC DNA]</scope>
    <source>
        <strain evidence="2 3">859</strain>
    </source>
</reference>
<dbReference type="EMBL" id="LNVH01000007">
    <property type="protein sequence ID" value="ORJ31803.1"/>
    <property type="molecule type" value="Genomic_DNA"/>
</dbReference>
<dbReference type="InterPro" id="IPR023385">
    <property type="entry name" value="YopX-like_C"/>
</dbReference>
<dbReference type="InterPro" id="IPR010024">
    <property type="entry name" value="CHP16711"/>
</dbReference>
<dbReference type="AlphaFoldDB" id="A0A1X0WYE0"/>
<gene>
    <name evidence="2" type="ORF">ATE37_07170</name>
</gene>
<protein>
    <recommendedName>
        <fullName evidence="1">YopX protein domain-containing protein</fullName>
    </recommendedName>
</protein>
<evidence type="ECO:0000313" key="3">
    <source>
        <dbReference type="Proteomes" id="UP000192532"/>
    </source>
</evidence>
<evidence type="ECO:0000313" key="2">
    <source>
        <dbReference type="EMBL" id="ORJ31803.1"/>
    </source>
</evidence>
<feature type="domain" description="YopX protein" evidence="1">
    <location>
        <begin position="11"/>
        <end position="135"/>
    </location>
</feature>
<organism evidence="2 3">
    <name type="scientific">Streptococcus oralis subsp. tigurinus</name>
    <dbReference type="NCBI Taxonomy" id="1077464"/>
    <lineage>
        <taxon>Bacteria</taxon>
        <taxon>Bacillati</taxon>
        <taxon>Bacillota</taxon>
        <taxon>Bacilli</taxon>
        <taxon>Lactobacillales</taxon>
        <taxon>Streptococcaceae</taxon>
        <taxon>Streptococcus</taxon>
    </lineage>
</organism>
<name>A0A1X0WYE0_STROR</name>
<comment type="caution">
    <text evidence="2">The sequence shown here is derived from an EMBL/GenBank/DDBJ whole genome shotgun (WGS) entry which is preliminary data.</text>
</comment>
<sequence>MKDVIMATLPKFRAWDKEFKEMVQVNALLLDDQAIMATYKNGSVTKEDMKSYDLMQSTGLKDDFDKEIFEGDVILWTYWDEFEDSGRAKIIFDKGMFKLLDIRTEKEVWDNLFDCIENCNVFLQGNIYENKELLDA</sequence>
<accession>A0A1X0WYE0</accession>
<dbReference type="Proteomes" id="UP000192532">
    <property type="component" value="Unassembled WGS sequence"/>
</dbReference>
<dbReference type="Pfam" id="PF09643">
    <property type="entry name" value="YopX"/>
    <property type="match status" value="1"/>
</dbReference>
<dbReference type="InterPro" id="IPR019096">
    <property type="entry name" value="YopX_protein"/>
</dbReference>
<evidence type="ECO:0000259" key="1">
    <source>
        <dbReference type="Pfam" id="PF09643"/>
    </source>
</evidence>
<proteinExistence type="predicted"/>
<dbReference type="SUPFAM" id="SSF159006">
    <property type="entry name" value="YopX-like"/>
    <property type="match status" value="1"/>
</dbReference>
<dbReference type="NCBIfam" id="TIGR01671">
    <property type="entry name" value="phage_TIGR01671"/>
    <property type="match status" value="1"/>
</dbReference>
<dbReference type="Gene3D" id="2.30.30.290">
    <property type="entry name" value="YopX-like domains"/>
    <property type="match status" value="1"/>
</dbReference>